<dbReference type="EMBL" id="KV427436">
    <property type="protein sequence ID" value="KZV77870.1"/>
    <property type="molecule type" value="Genomic_DNA"/>
</dbReference>
<organism evidence="1 2">
    <name type="scientific">Exidia glandulosa HHB12029</name>
    <dbReference type="NCBI Taxonomy" id="1314781"/>
    <lineage>
        <taxon>Eukaryota</taxon>
        <taxon>Fungi</taxon>
        <taxon>Dikarya</taxon>
        <taxon>Basidiomycota</taxon>
        <taxon>Agaricomycotina</taxon>
        <taxon>Agaricomycetes</taxon>
        <taxon>Auriculariales</taxon>
        <taxon>Exidiaceae</taxon>
        <taxon>Exidia</taxon>
    </lineage>
</organism>
<evidence type="ECO:0000313" key="1">
    <source>
        <dbReference type="EMBL" id="KZV77870.1"/>
    </source>
</evidence>
<reference evidence="1 2" key="1">
    <citation type="journal article" date="2016" name="Mol. Biol. Evol.">
        <title>Comparative Genomics of Early-Diverging Mushroom-Forming Fungi Provides Insights into the Origins of Lignocellulose Decay Capabilities.</title>
        <authorList>
            <person name="Nagy L.G."/>
            <person name="Riley R."/>
            <person name="Tritt A."/>
            <person name="Adam C."/>
            <person name="Daum C."/>
            <person name="Floudas D."/>
            <person name="Sun H."/>
            <person name="Yadav J.S."/>
            <person name="Pangilinan J."/>
            <person name="Larsson K.H."/>
            <person name="Matsuura K."/>
            <person name="Barry K."/>
            <person name="Labutti K."/>
            <person name="Kuo R."/>
            <person name="Ohm R.A."/>
            <person name="Bhattacharya S.S."/>
            <person name="Shirouzu T."/>
            <person name="Yoshinaga Y."/>
            <person name="Martin F.M."/>
            <person name="Grigoriev I.V."/>
            <person name="Hibbett D.S."/>
        </authorList>
    </citation>
    <scope>NUCLEOTIDE SEQUENCE [LARGE SCALE GENOMIC DNA]</scope>
    <source>
        <strain evidence="1 2">HHB12029</strain>
    </source>
</reference>
<gene>
    <name evidence="1" type="ORF">EXIGLDRAFT_784664</name>
</gene>
<evidence type="ECO:0000313" key="2">
    <source>
        <dbReference type="Proteomes" id="UP000077266"/>
    </source>
</evidence>
<protein>
    <submittedName>
        <fullName evidence="1">Uncharacterized protein</fullName>
    </submittedName>
</protein>
<sequence length="197" mass="22888">MLKTDAQMIPYFISWPTKDIQQKTQDELLVELKTLSIGRRTVILPKYTAAKTKEIATKIPDKIYYMVEDFIDIIRQYINAINGVNAQMHIWSMTLKIFRRLPFHLPSSPDEMDDLQDCLQVTGGELESVEAGLAPKFQEDLDTLYKPLESFYRMLFGVFDTIVTIENGDSYVNAIARDLETFAERNRLEQLHYLLEL</sequence>
<accession>A0A166MC26</accession>
<dbReference type="AlphaFoldDB" id="A0A166MC26"/>
<keyword evidence="2" id="KW-1185">Reference proteome</keyword>
<name>A0A166MC26_EXIGL</name>
<dbReference type="Proteomes" id="UP000077266">
    <property type="component" value="Unassembled WGS sequence"/>
</dbReference>
<proteinExistence type="predicted"/>
<dbReference type="InParanoid" id="A0A166MC26"/>